<protein>
    <submittedName>
        <fullName evidence="2">DUF3090 family protein</fullName>
    </submittedName>
</protein>
<evidence type="ECO:0000313" key="2">
    <source>
        <dbReference type="EMBL" id="QGG94557.1"/>
    </source>
</evidence>
<dbReference type="InterPro" id="IPR021441">
    <property type="entry name" value="DUF3090"/>
</dbReference>
<feature type="compositionally biased region" description="Basic residues" evidence="1">
    <location>
        <begin position="1"/>
        <end position="27"/>
    </location>
</feature>
<sequence>MLDHRAARRRRGHHRPHRQLDRRRPHHPGPVVNPSFDFHTPDHLTVGTVGPQGRRTFYLQVGGAGRVASFKLEKQQVAALADYLQTVLADLPEPDAPPLPAPELVEPVAPEWTIGGIGIAYDESNDRVLLLVHEVEVVDLDDEEDEDDELERALAAELGLDEPDGATARIQATRPQIAALVERARELVAAGRPLCPFCGLPDGPDGHMCPRAN</sequence>
<dbReference type="AlphaFoldDB" id="A0A5Q2RKH1"/>
<name>A0A5Q2RKH1_9ACTN</name>
<reference evidence="2 3" key="1">
    <citation type="submission" date="2019-11" db="EMBL/GenBank/DDBJ databases">
        <authorList>
            <person name="He Y."/>
        </authorList>
    </citation>
    <scope>NUCLEOTIDE SEQUENCE [LARGE SCALE GENOMIC DNA]</scope>
    <source>
        <strain evidence="2 3">SCSIO 58843</strain>
    </source>
</reference>
<dbReference type="EMBL" id="CP045851">
    <property type="protein sequence ID" value="QGG94557.1"/>
    <property type="molecule type" value="Genomic_DNA"/>
</dbReference>
<proteinExistence type="predicted"/>
<dbReference type="Pfam" id="PF11290">
    <property type="entry name" value="DUF3090"/>
    <property type="match status" value="1"/>
</dbReference>
<feature type="region of interest" description="Disordered" evidence="1">
    <location>
        <begin position="1"/>
        <end position="39"/>
    </location>
</feature>
<dbReference type="Proteomes" id="UP000334019">
    <property type="component" value="Chromosome"/>
</dbReference>
<keyword evidence="3" id="KW-1185">Reference proteome</keyword>
<evidence type="ECO:0000313" key="3">
    <source>
        <dbReference type="Proteomes" id="UP000334019"/>
    </source>
</evidence>
<evidence type="ECO:0000256" key="1">
    <source>
        <dbReference type="SAM" id="MobiDB-lite"/>
    </source>
</evidence>
<organism evidence="2 3">
    <name type="scientific">Actinomarinicola tropica</name>
    <dbReference type="NCBI Taxonomy" id="2789776"/>
    <lineage>
        <taxon>Bacteria</taxon>
        <taxon>Bacillati</taxon>
        <taxon>Actinomycetota</taxon>
        <taxon>Acidimicrobiia</taxon>
        <taxon>Acidimicrobiales</taxon>
        <taxon>Iamiaceae</taxon>
        <taxon>Actinomarinicola</taxon>
    </lineage>
</organism>
<dbReference type="KEGG" id="atq:GH723_05235"/>
<dbReference type="NCBIfam" id="TIGR03847">
    <property type="entry name" value="conserved hypothetical protein"/>
    <property type="match status" value="1"/>
</dbReference>
<accession>A0A5Q2RKH1</accession>
<gene>
    <name evidence="2" type="ORF">GH723_05235</name>
</gene>